<organism evidence="9">
    <name type="scientific">Chlamydomonas leiostraca</name>
    <dbReference type="NCBI Taxonomy" id="1034604"/>
    <lineage>
        <taxon>Eukaryota</taxon>
        <taxon>Viridiplantae</taxon>
        <taxon>Chlorophyta</taxon>
        <taxon>core chlorophytes</taxon>
        <taxon>Chlorophyceae</taxon>
        <taxon>CS clade</taxon>
        <taxon>Chlamydomonadales</taxon>
        <taxon>Chlamydomonadaceae</taxon>
        <taxon>Chlamydomonas</taxon>
    </lineage>
</organism>
<dbReference type="PANTHER" id="PTHR44006">
    <property type="entry name" value="U5 SMALL NUCLEAR RIBONUCLEOPROTEIN 40 KDA PROTEIN"/>
    <property type="match status" value="1"/>
</dbReference>
<evidence type="ECO:0000256" key="1">
    <source>
        <dbReference type="ARBA" id="ARBA00004123"/>
    </source>
</evidence>
<dbReference type="PANTHER" id="PTHR44006:SF1">
    <property type="entry name" value="U5 SMALL NUCLEAR RIBONUCLEOPROTEIN 40 KDA PROTEIN"/>
    <property type="match status" value="1"/>
</dbReference>
<feature type="repeat" description="WD" evidence="7">
    <location>
        <begin position="195"/>
        <end position="229"/>
    </location>
</feature>
<feature type="repeat" description="WD" evidence="7">
    <location>
        <begin position="146"/>
        <end position="188"/>
    </location>
</feature>
<dbReference type="PRINTS" id="PR00320">
    <property type="entry name" value="GPROTEINBRPT"/>
</dbReference>
<evidence type="ECO:0000256" key="5">
    <source>
        <dbReference type="ARBA" id="ARBA00023187"/>
    </source>
</evidence>
<feature type="compositionally biased region" description="Basic and acidic residues" evidence="8">
    <location>
        <begin position="1"/>
        <end position="15"/>
    </location>
</feature>
<feature type="repeat" description="WD" evidence="7">
    <location>
        <begin position="291"/>
        <end position="321"/>
    </location>
</feature>
<feature type="repeat" description="WD" evidence="7">
    <location>
        <begin position="104"/>
        <end position="145"/>
    </location>
</feature>
<keyword evidence="4" id="KW-0677">Repeat</keyword>
<feature type="repeat" description="WD" evidence="7">
    <location>
        <begin position="230"/>
        <end position="264"/>
    </location>
</feature>
<feature type="repeat" description="WD" evidence="7">
    <location>
        <begin position="322"/>
        <end position="357"/>
    </location>
</feature>
<dbReference type="PROSITE" id="PS00678">
    <property type="entry name" value="WD_REPEATS_1"/>
    <property type="match status" value="2"/>
</dbReference>
<name>A0A7S0S261_9CHLO</name>
<keyword evidence="5" id="KW-0508">mRNA splicing</keyword>
<dbReference type="PROSITE" id="PS50294">
    <property type="entry name" value="WD_REPEATS_REGION"/>
    <property type="match status" value="5"/>
</dbReference>
<dbReference type="PIRSF" id="PIRSF002394">
    <property type="entry name" value="GN-bd_beta"/>
    <property type="match status" value="1"/>
</dbReference>
<evidence type="ECO:0000256" key="3">
    <source>
        <dbReference type="ARBA" id="ARBA00022664"/>
    </source>
</evidence>
<keyword evidence="2 7" id="KW-0853">WD repeat</keyword>
<accession>A0A7S0S261</accession>
<evidence type="ECO:0000256" key="8">
    <source>
        <dbReference type="SAM" id="MobiDB-lite"/>
    </source>
</evidence>
<dbReference type="FunFam" id="2.130.10.10:FF:000229">
    <property type="entry name" value="Small nuclear ribonucleoprotein U5 subunit 40"/>
    <property type="match status" value="1"/>
</dbReference>
<dbReference type="SMART" id="SM00320">
    <property type="entry name" value="WD40"/>
    <property type="match status" value="7"/>
</dbReference>
<sequence length="357" mass="39629">MAEKRSHEEVDGHVEDVEDDHSQALTVTKKAKLDDNQIVVGSVTKDGIKRTSNLQAPTMQLTGHAGEVYSIRFSPDGKNLASSSFDKDIFLWHVYGECNNFAVLKGHKNAVLEVHWMPGGEQLITCSADKTVRGWDAVTNSQIKKYKEHEAVVNSVCPLRRGPPLVVSASDDCTAKLWDMRTKKSVSTFNEKFQVTAAAFAEAGDQIYTGGLDNTIKVWDLRADNVVMTLKGHSDTVTGMSLSPDGSHLLTNSMDNTLRVWDMRPYAPQNRCVKMFTGHMHSFEKLLLRCAWSPDGKQVTCGSSDRMVYIWDAATCKMQYKLPGHTGSVNECVFHPQEPVIASASSDRTIFLGELMR</sequence>
<dbReference type="InterPro" id="IPR052234">
    <property type="entry name" value="U5_snRNP_Component"/>
</dbReference>
<evidence type="ECO:0000256" key="6">
    <source>
        <dbReference type="ARBA" id="ARBA00023242"/>
    </source>
</evidence>
<dbReference type="GO" id="GO:0005682">
    <property type="term" value="C:U5 snRNP"/>
    <property type="evidence" value="ECO:0007669"/>
    <property type="project" value="UniProtKB-ARBA"/>
</dbReference>
<feature type="region of interest" description="Disordered" evidence="8">
    <location>
        <begin position="1"/>
        <end position="21"/>
    </location>
</feature>
<dbReference type="SUPFAM" id="SSF50978">
    <property type="entry name" value="WD40 repeat-like"/>
    <property type="match status" value="1"/>
</dbReference>
<keyword evidence="6" id="KW-0539">Nucleus</keyword>
<evidence type="ECO:0000256" key="7">
    <source>
        <dbReference type="PROSITE-ProRule" id="PRU00221"/>
    </source>
</evidence>
<dbReference type="Gene3D" id="2.130.10.10">
    <property type="entry name" value="YVTN repeat-like/Quinoprotein amine dehydrogenase"/>
    <property type="match status" value="1"/>
</dbReference>
<protein>
    <recommendedName>
        <fullName evidence="10">Anaphase-promoting complex subunit 4 WD40 domain-containing protein</fullName>
    </recommendedName>
</protein>
<dbReference type="InterPro" id="IPR015943">
    <property type="entry name" value="WD40/YVTN_repeat-like_dom_sf"/>
</dbReference>
<evidence type="ECO:0000256" key="2">
    <source>
        <dbReference type="ARBA" id="ARBA00022574"/>
    </source>
</evidence>
<dbReference type="InterPro" id="IPR020472">
    <property type="entry name" value="WD40_PAC1"/>
</dbReference>
<feature type="repeat" description="WD" evidence="7">
    <location>
        <begin position="61"/>
        <end position="94"/>
    </location>
</feature>
<dbReference type="GO" id="GO:0006397">
    <property type="term" value="P:mRNA processing"/>
    <property type="evidence" value="ECO:0007669"/>
    <property type="project" value="UniProtKB-KW"/>
</dbReference>
<proteinExistence type="predicted"/>
<dbReference type="PROSITE" id="PS50082">
    <property type="entry name" value="WD_REPEATS_2"/>
    <property type="match status" value="7"/>
</dbReference>
<reference evidence="9" key="1">
    <citation type="submission" date="2021-01" db="EMBL/GenBank/DDBJ databases">
        <authorList>
            <person name="Corre E."/>
            <person name="Pelletier E."/>
            <person name="Niang G."/>
            <person name="Scheremetjew M."/>
            <person name="Finn R."/>
            <person name="Kale V."/>
            <person name="Holt S."/>
            <person name="Cochrane G."/>
            <person name="Meng A."/>
            <person name="Brown T."/>
            <person name="Cohen L."/>
        </authorList>
    </citation>
    <scope>NUCLEOTIDE SEQUENCE</scope>
    <source>
        <strain evidence="9">SAG 11-49</strain>
    </source>
</reference>
<dbReference type="Pfam" id="PF00400">
    <property type="entry name" value="WD40"/>
    <property type="match status" value="7"/>
</dbReference>
<dbReference type="InterPro" id="IPR001680">
    <property type="entry name" value="WD40_rpt"/>
</dbReference>
<evidence type="ECO:0000313" key="9">
    <source>
        <dbReference type="EMBL" id="CAD8693512.1"/>
    </source>
</evidence>
<dbReference type="CDD" id="cd00200">
    <property type="entry name" value="WD40"/>
    <property type="match status" value="1"/>
</dbReference>
<evidence type="ECO:0008006" key="10">
    <source>
        <dbReference type="Google" id="ProtNLM"/>
    </source>
</evidence>
<comment type="subcellular location">
    <subcellularLocation>
        <location evidence="1">Nucleus</location>
    </subcellularLocation>
</comment>
<keyword evidence="3" id="KW-0507">mRNA processing</keyword>
<dbReference type="GO" id="GO:0000375">
    <property type="term" value="P:RNA splicing, via transesterification reactions"/>
    <property type="evidence" value="ECO:0007669"/>
    <property type="project" value="UniProtKB-ARBA"/>
</dbReference>
<dbReference type="AlphaFoldDB" id="A0A7S0S261"/>
<gene>
    <name evidence="9" type="ORF">CLEI1391_LOCUS17695</name>
</gene>
<dbReference type="InterPro" id="IPR036322">
    <property type="entry name" value="WD40_repeat_dom_sf"/>
</dbReference>
<evidence type="ECO:0000256" key="4">
    <source>
        <dbReference type="ARBA" id="ARBA00022737"/>
    </source>
</evidence>
<dbReference type="GO" id="GO:0071013">
    <property type="term" value="C:catalytic step 2 spliceosome"/>
    <property type="evidence" value="ECO:0007669"/>
    <property type="project" value="TreeGrafter"/>
</dbReference>
<dbReference type="GO" id="GO:0003723">
    <property type="term" value="F:RNA binding"/>
    <property type="evidence" value="ECO:0007669"/>
    <property type="project" value="TreeGrafter"/>
</dbReference>
<dbReference type="EMBL" id="HBFB01031566">
    <property type="protein sequence ID" value="CAD8693512.1"/>
    <property type="molecule type" value="Transcribed_RNA"/>
</dbReference>
<dbReference type="InterPro" id="IPR019775">
    <property type="entry name" value="WD40_repeat_CS"/>
</dbReference>